<dbReference type="PANTHER" id="PTHR30086:SF21">
    <property type="entry name" value="TRANSPORT PROTEIN"/>
    <property type="match status" value="1"/>
</dbReference>
<proteinExistence type="predicted"/>
<comment type="caution">
    <text evidence="7">The sequence shown here is derived from an EMBL/GenBank/DDBJ whole genome shotgun (WGS) entry which is preliminary data.</text>
</comment>
<reference evidence="7 8" key="1">
    <citation type="journal article" date="2016" name="Nat. Commun.">
        <title>Thousands of microbial genomes shed light on interconnected biogeochemical processes in an aquifer system.</title>
        <authorList>
            <person name="Anantharaman K."/>
            <person name="Brown C.T."/>
            <person name="Hug L.A."/>
            <person name="Sharon I."/>
            <person name="Castelle C.J."/>
            <person name="Probst A.J."/>
            <person name="Thomas B.C."/>
            <person name="Singh A."/>
            <person name="Wilkins M.J."/>
            <person name="Karaoz U."/>
            <person name="Brodie E.L."/>
            <person name="Williams K.H."/>
            <person name="Hubbard S.S."/>
            <person name="Banfield J.F."/>
        </authorList>
    </citation>
    <scope>NUCLEOTIDE SEQUENCE [LARGE SCALE GENOMIC DNA]</scope>
</reference>
<evidence type="ECO:0000313" key="7">
    <source>
        <dbReference type="EMBL" id="OGE90058.1"/>
    </source>
</evidence>
<keyword evidence="3 6" id="KW-0812">Transmembrane</keyword>
<dbReference type="Proteomes" id="UP000177682">
    <property type="component" value="Unassembled WGS sequence"/>
</dbReference>
<accession>A0A1F5PJD4</accession>
<organism evidence="7 8">
    <name type="scientific">Candidatus Doudnabacteria bacterium RIFCSPHIGHO2_12_FULL_48_16</name>
    <dbReference type="NCBI Taxonomy" id="1817838"/>
    <lineage>
        <taxon>Bacteria</taxon>
        <taxon>Candidatus Doudnaibacteriota</taxon>
    </lineage>
</organism>
<dbReference type="EMBL" id="MFEY01000007">
    <property type="protein sequence ID" value="OGE90058.1"/>
    <property type="molecule type" value="Genomic_DNA"/>
</dbReference>
<evidence type="ECO:0000256" key="3">
    <source>
        <dbReference type="ARBA" id="ARBA00022692"/>
    </source>
</evidence>
<feature type="transmembrane region" description="Helical" evidence="6">
    <location>
        <begin position="6"/>
        <end position="28"/>
    </location>
</feature>
<dbReference type="Pfam" id="PF01810">
    <property type="entry name" value="LysE"/>
    <property type="match status" value="1"/>
</dbReference>
<dbReference type="PIRSF" id="PIRSF006324">
    <property type="entry name" value="LeuE"/>
    <property type="match status" value="1"/>
</dbReference>
<sequence>MNHYLAQFLTVAGLHLLAVISPGPDFILITRNSLLYSRKIGILSAFGLALGIIVHVTYSLIGLAYLISKSIILFNAIKFCGALYLIYIGFKSITAKTETVQRDPTLADQTNLNTISAIRMGFLTNALNPKATLFFLSLFTLVISSSTPLSWKLAYGIEMSIATFLWFSFVAFVFSHDRLKLWISRIQKYIQKGLGVLLTVIGLKILLTK</sequence>
<name>A0A1F5PJD4_9BACT</name>
<evidence type="ECO:0000256" key="4">
    <source>
        <dbReference type="ARBA" id="ARBA00022989"/>
    </source>
</evidence>
<protein>
    <recommendedName>
        <fullName evidence="9">Amino acid transporter</fullName>
    </recommendedName>
</protein>
<evidence type="ECO:0000256" key="6">
    <source>
        <dbReference type="SAM" id="Phobius"/>
    </source>
</evidence>
<dbReference type="InterPro" id="IPR001123">
    <property type="entry name" value="LeuE-type"/>
</dbReference>
<feature type="transmembrane region" description="Helical" evidence="6">
    <location>
        <begin position="40"/>
        <end position="65"/>
    </location>
</feature>
<comment type="subcellular location">
    <subcellularLocation>
        <location evidence="1">Cell membrane</location>
        <topology evidence="1">Multi-pass membrane protein</topology>
    </subcellularLocation>
</comment>
<dbReference type="PANTHER" id="PTHR30086">
    <property type="entry name" value="ARGININE EXPORTER PROTEIN ARGO"/>
    <property type="match status" value="1"/>
</dbReference>
<keyword evidence="5 6" id="KW-0472">Membrane</keyword>
<evidence type="ECO:0000256" key="5">
    <source>
        <dbReference type="ARBA" id="ARBA00023136"/>
    </source>
</evidence>
<feature type="transmembrane region" description="Helical" evidence="6">
    <location>
        <begin position="71"/>
        <end position="90"/>
    </location>
</feature>
<gene>
    <name evidence="7" type="ORF">A3E29_03035</name>
</gene>
<keyword evidence="4 6" id="KW-1133">Transmembrane helix</keyword>
<feature type="transmembrane region" description="Helical" evidence="6">
    <location>
        <begin position="157"/>
        <end position="177"/>
    </location>
</feature>
<dbReference type="GO" id="GO:0015171">
    <property type="term" value="F:amino acid transmembrane transporter activity"/>
    <property type="evidence" value="ECO:0007669"/>
    <property type="project" value="TreeGrafter"/>
</dbReference>
<evidence type="ECO:0000256" key="1">
    <source>
        <dbReference type="ARBA" id="ARBA00004651"/>
    </source>
</evidence>
<dbReference type="GO" id="GO:0005886">
    <property type="term" value="C:plasma membrane"/>
    <property type="evidence" value="ECO:0007669"/>
    <property type="project" value="UniProtKB-SubCell"/>
</dbReference>
<evidence type="ECO:0000313" key="8">
    <source>
        <dbReference type="Proteomes" id="UP000177682"/>
    </source>
</evidence>
<keyword evidence="2" id="KW-1003">Cell membrane</keyword>
<evidence type="ECO:0000256" key="2">
    <source>
        <dbReference type="ARBA" id="ARBA00022475"/>
    </source>
</evidence>
<evidence type="ECO:0008006" key="9">
    <source>
        <dbReference type="Google" id="ProtNLM"/>
    </source>
</evidence>
<dbReference type="AlphaFoldDB" id="A0A1F5PJD4"/>